<dbReference type="RefSeq" id="WP_104959189.1">
    <property type="nucleotide sequence ID" value="NZ_CP026377.1"/>
</dbReference>
<dbReference type="PANTHER" id="PTHR47396">
    <property type="entry name" value="TYPE I RESTRICTION ENZYME ECOKI R PROTEIN"/>
    <property type="match status" value="1"/>
</dbReference>
<dbReference type="InterPro" id="IPR001650">
    <property type="entry name" value="Helicase_C-like"/>
</dbReference>
<dbReference type="Pfam" id="PF00271">
    <property type="entry name" value="Helicase_C"/>
    <property type="match status" value="1"/>
</dbReference>
<dbReference type="Pfam" id="PF04851">
    <property type="entry name" value="ResIII"/>
    <property type="match status" value="1"/>
</dbReference>
<dbReference type="InterPro" id="IPR050742">
    <property type="entry name" value="Helicase_Restrict-Modif_Enz"/>
</dbReference>
<protein>
    <submittedName>
        <fullName evidence="3">ATP-dependent helicase</fullName>
    </submittedName>
</protein>
<evidence type="ECO:0000313" key="4">
    <source>
        <dbReference type="Proteomes" id="UP000238365"/>
    </source>
</evidence>
<dbReference type="GO" id="GO:0004386">
    <property type="term" value="F:helicase activity"/>
    <property type="evidence" value="ECO:0007669"/>
    <property type="project" value="UniProtKB-KW"/>
</dbReference>
<accession>A0A2L0ILP6</accession>
<dbReference type="PROSITE" id="PS51192">
    <property type="entry name" value="HELICASE_ATP_BIND_1"/>
    <property type="match status" value="1"/>
</dbReference>
<keyword evidence="3" id="KW-0067">ATP-binding</keyword>
<dbReference type="EMBL" id="CP026377">
    <property type="protein sequence ID" value="AUX95488.1"/>
    <property type="molecule type" value="Genomic_DNA"/>
</dbReference>
<dbReference type="AlphaFoldDB" id="A0A2L0ILP6"/>
<sequence length="584" mass="65727">MSFTLRPYQQEAVAATLNHFRRSQQPAVIVLPTGAGKSLVIAELARVARGRVLVLAHVKELVAQNHSKYCALGLEADIFAAGLARKESQSKVVFGSVQSVARNLAQFDSAFSLLIVDECHRIGDDENSQYQQILTHLRQHNPQLRLLGLTATPYRLGKGWIYRFHYHGMVRGDERALFHDCIYELPLRYMIKHGFLVAPERLDMPVVQYDFSRLSAQANGLFSEADLNRELKQQQRITPHIISQIVEFAADRKGVMIFAATVEHAKEVLALLPEGKALVSAETPGPERDALIAAFKQQEIKYLVNVAVLTTGFDAPHVDLIAILRPTESVSLYQQIVGRGLRLSEGKTDCLILDYAGNPHDLFTPEVGAPKGKSDNEPVQVFCPACGFANTFWGKTTADGMIIEHFGRRCQGVMEDDEGNREQCDYRFRFKNCPHCNAENDIAARRCHECDAVLVDPDDMLKAALKLKDALVLRCGGMTLEAGRDDKGEWLKATYYDEDGTSVSERFRLQTPAQRTAFEQLFMRPHQRAPGVPLGWQTANDVVALQPLLRHPDFVVARARGQFWQVREKVFDYQGRYRRANELR</sequence>
<dbReference type="InterPro" id="IPR011332">
    <property type="entry name" value="Ribosomal_zn-bd"/>
</dbReference>
<dbReference type="Proteomes" id="UP000238365">
    <property type="component" value="Chromosome"/>
</dbReference>
<reference evidence="3 4" key="1">
    <citation type="submission" date="2018-01" db="EMBL/GenBank/DDBJ databases">
        <title>Complete and assembled Genome of Pantoea gaviniae DSM22758T.</title>
        <authorList>
            <person name="Stevens M.J.A."/>
            <person name="Zurfluh K."/>
            <person name="Stephan R."/>
        </authorList>
    </citation>
    <scope>NUCLEOTIDE SEQUENCE [LARGE SCALE GENOMIC DNA]</scope>
    <source>
        <strain evidence="3 4">DSM 22758</strain>
    </source>
</reference>
<dbReference type="Gene3D" id="3.40.50.300">
    <property type="entry name" value="P-loop containing nucleotide triphosphate hydrolases"/>
    <property type="match status" value="2"/>
</dbReference>
<evidence type="ECO:0000259" key="2">
    <source>
        <dbReference type="PROSITE" id="PS51194"/>
    </source>
</evidence>
<dbReference type="GO" id="GO:0016787">
    <property type="term" value="F:hydrolase activity"/>
    <property type="evidence" value="ECO:0007669"/>
    <property type="project" value="InterPro"/>
</dbReference>
<dbReference type="FunFam" id="3.40.50.300:FF:000859">
    <property type="entry name" value="ATP-dependent RNA helicase"/>
    <property type="match status" value="1"/>
</dbReference>
<keyword evidence="3" id="KW-0547">Nucleotide-binding</keyword>
<evidence type="ECO:0000313" key="3">
    <source>
        <dbReference type="EMBL" id="AUX95488.1"/>
    </source>
</evidence>
<name>A0A2L0ILP6_9GAMM</name>
<keyword evidence="4" id="KW-1185">Reference proteome</keyword>
<gene>
    <name evidence="3" type="ORF">C2E15_14055</name>
</gene>
<dbReference type="PANTHER" id="PTHR47396:SF1">
    <property type="entry name" value="ATP-DEPENDENT HELICASE IRC3-RELATED"/>
    <property type="match status" value="1"/>
</dbReference>
<feature type="domain" description="Helicase C-terminal" evidence="2">
    <location>
        <begin position="241"/>
        <end position="385"/>
    </location>
</feature>
<dbReference type="InterPro" id="IPR006935">
    <property type="entry name" value="Helicase/UvrB_N"/>
</dbReference>
<dbReference type="GO" id="GO:0005829">
    <property type="term" value="C:cytosol"/>
    <property type="evidence" value="ECO:0007669"/>
    <property type="project" value="TreeGrafter"/>
</dbReference>
<dbReference type="GO" id="GO:0006412">
    <property type="term" value="P:translation"/>
    <property type="evidence" value="ECO:0007669"/>
    <property type="project" value="InterPro"/>
</dbReference>
<organism evidence="3 4">
    <name type="scientific">Mixta gaviniae</name>
    <dbReference type="NCBI Taxonomy" id="665914"/>
    <lineage>
        <taxon>Bacteria</taxon>
        <taxon>Pseudomonadati</taxon>
        <taxon>Pseudomonadota</taxon>
        <taxon>Gammaproteobacteria</taxon>
        <taxon>Enterobacterales</taxon>
        <taxon>Erwiniaceae</taxon>
        <taxon>Mixta</taxon>
    </lineage>
</organism>
<dbReference type="InterPro" id="IPR027417">
    <property type="entry name" value="P-loop_NTPase"/>
</dbReference>
<keyword evidence="3" id="KW-0347">Helicase</keyword>
<dbReference type="SUPFAM" id="SSF52540">
    <property type="entry name" value="P-loop containing nucleoside triphosphate hydrolases"/>
    <property type="match status" value="1"/>
</dbReference>
<dbReference type="SUPFAM" id="SSF57829">
    <property type="entry name" value="Zn-binding ribosomal proteins"/>
    <property type="match status" value="1"/>
</dbReference>
<dbReference type="GO" id="GO:0005524">
    <property type="term" value="F:ATP binding"/>
    <property type="evidence" value="ECO:0007669"/>
    <property type="project" value="InterPro"/>
</dbReference>
<dbReference type="PROSITE" id="PS51194">
    <property type="entry name" value="HELICASE_CTER"/>
    <property type="match status" value="1"/>
</dbReference>
<evidence type="ECO:0000259" key="1">
    <source>
        <dbReference type="PROSITE" id="PS51192"/>
    </source>
</evidence>
<dbReference type="FunFam" id="3.40.50.300:FF:000794">
    <property type="entry name" value="ATP-dependent RNA helicase"/>
    <property type="match status" value="1"/>
</dbReference>
<keyword evidence="3" id="KW-0378">Hydrolase</keyword>
<dbReference type="InterPro" id="IPR014001">
    <property type="entry name" value="Helicase_ATP-bd"/>
</dbReference>
<dbReference type="KEGG" id="pgz:C2E15_14055"/>
<proteinExistence type="predicted"/>
<feature type="domain" description="Helicase ATP-binding" evidence="1">
    <location>
        <begin position="18"/>
        <end position="171"/>
    </location>
</feature>
<dbReference type="SMART" id="SM00487">
    <property type="entry name" value="DEXDc"/>
    <property type="match status" value="1"/>
</dbReference>
<dbReference type="GO" id="GO:0003677">
    <property type="term" value="F:DNA binding"/>
    <property type="evidence" value="ECO:0007669"/>
    <property type="project" value="InterPro"/>
</dbReference>
<dbReference type="SMART" id="SM00490">
    <property type="entry name" value="HELICc"/>
    <property type="match status" value="1"/>
</dbReference>